<dbReference type="Gene3D" id="1.10.287.130">
    <property type="match status" value="1"/>
</dbReference>
<dbReference type="PANTHER" id="PTHR45453">
    <property type="entry name" value="PHOSPHATE REGULON SENSOR PROTEIN PHOR"/>
    <property type="match status" value="1"/>
</dbReference>
<dbReference type="GO" id="GO:0004721">
    <property type="term" value="F:phosphoprotein phosphatase activity"/>
    <property type="evidence" value="ECO:0007669"/>
    <property type="project" value="TreeGrafter"/>
</dbReference>
<dbReference type="SUPFAM" id="SSF55874">
    <property type="entry name" value="ATPase domain of HSP90 chaperone/DNA topoisomerase II/histidine kinase"/>
    <property type="match status" value="1"/>
</dbReference>
<keyword evidence="7" id="KW-0472">Membrane</keyword>
<dbReference type="CDD" id="cd00075">
    <property type="entry name" value="HATPase"/>
    <property type="match status" value="1"/>
</dbReference>
<name>A0A6J6QTV4_9ZZZZ</name>
<dbReference type="GO" id="GO:0000155">
    <property type="term" value="F:phosphorelay sensor kinase activity"/>
    <property type="evidence" value="ECO:0007669"/>
    <property type="project" value="InterPro"/>
</dbReference>
<dbReference type="InterPro" id="IPR003594">
    <property type="entry name" value="HATPase_dom"/>
</dbReference>
<evidence type="ECO:0000256" key="3">
    <source>
        <dbReference type="ARBA" id="ARBA00022553"/>
    </source>
</evidence>
<evidence type="ECO:0000256" key="6">
    <source>
        <dbReference type="ARBA" id="ARBA00023012"/>
    </source>
</evidence>
<accession>A0A6J6QTV4</accession>
<keyword evidence="6" id="KW-0902">Two-component regulatory system</keyword>
<evidence type="ECO:0000256" key="4">
    <source>
        <dbReference type="ARBA" id="ARBA00022679"/>
    </source>
</evidence>
<keyword evidence="5" id="KW-0418">Kinase</keyword>
<evidence type="ECO:0000256" key="1">
    <source>
        <dbReference type="ARBA" id="ARBA00000085"/>
    </source>
</evidence>
<dbReference type="GO" id="GO:0016036">
    <property type="term" value="P:cellular response to phosphate starvation"/>
    <property type="evidence" value="ECO:0007669"/>
    <property type="project" value="TreeGrafter"/>
</dbReference>
<dbReference type="PROSITE" id="PS50109">
    <property type="entry name" value="HIS_KIN"/>
    <property type="match status" value="1"/>
</dbReference>
<reference evidence="10" key="1">
    <citation type="submission" date="2020-05" db="EMBL/GenBank/DDBJ databases">
        <authorList>
            <person name="Chiriac C."/>
            <person name="Salcher M."/>
            <person name="Ghai R."/>
            <person name="Kavagutti S V."/>
        </authorList>
    </citation>
    <scope>NUCLEOTIDE SEQUENCE</scope>
</reference>
<dbReference type="CDD" id="cd00082">
    <property type="entry name" value="HisKA"/>
    <property type="match status" value="1"/>
</dbReference>
<gene>
    <name evidence="10" type="ORF">UFOPK2683_00179</name>
</gene>
<dbReference type="Gene3D" id="3.30.565.10">
    <property type="entry name" value="Histidine kinase-like ATPase, C-terminal domain"/>
    <property type="match status" value="1"/>
</dbReference>
<keyword evidence="4" id="KW-0808">Transferase</keyword>
<evidence type="ECO:0000256" key="8">
    <source>
        <dbReference type="SAM" id="MobiDB-lite"/>
    </source>
</evidence>
<organism evidence="10">
    <name type="scientific">freshwater metagenome</name>
    <dbReference type="NCBI Taxonomy" id="449393"/>
    <lineage>
        <taxon>unclassified sequences</taxon>
        <taxon>metagenomes</taxon>
        <taxon>ecological metagenomes</taxon>
    </lineage>
</organism>
<dbReference type="Pfam" id="PF00512">
    <property type="entry name" value="HisKA"/>
    <property type="match status" value="1"/>
</dbReference>
<sequence>MRFKNRRVLSSPDKPDSDFQPSSVPDQGINESMQGVLDLLEVAIIIFDQSGRAVYRNKAGARFDQARHGDAVVKDAINRMVAATLIGGAPEEELELLGPPAQVWSLSCEALRSDSQPQGVVVAVQDVTSLRRVEKVRRDFVANVTHELKTPIGALAILAETIATGDKGADTQELAERLVRESNRLGRMVDDLLDLSTIELQDAKDHRSIAVGALVEEALGRVSALARQRQVTLDFVSRGEEAISLLCDQAQMVNALTNLLENAIKYSDSGQLVTITAYRGDSRGGVVVEVSDDGAGIPDQDQERIFERFYRVDKARSRSTGGTGLGLSIVRHVVEAHGGTIVVESEEGEGSVFRLTLPNSSDVIEEENL</sequence>
<dbReference type="EC" id="2.7.13.3" evidence="2"/>
<dbReference type="FunFam" id="3.30.565.10:FF:000006">
    <property type="entry name" value="Sensor histidine kinase WalK"/>
    <property type="match status" value="1"/>
</dbReference>
<feature type="compositionally biased region" description="Polar residues" evidence="8">
    <location>
        <begin position="19"/>
        <end position="28"/>
    </location>
</feature>
<feature type="region of interest" description="Disordered" evidence="8">
    <location>
        <begin position="1"/>
        <end position="28"/>
    </location>
</feature>
<protein>
    <recommendedName>
        <fullName evidence="2">histidine kinase</fullName>
        <ecNumber evidence="2">2.7.13.3</ecNumber>
    </recommendedName>
</protein>
<evidence type="ECO:0000313" key="10">
    <source>
        <dbReference type="EMBL" id="CAB4714246.1"/>
    </source>
</evidence>
<dbReference type="PANTHER" id="PTHR45453:SF1">
    <property type="entry name" value="PHOSPHATE REGULON SENSOR PROTEIN PHOR"/>
    <property type="match status" value="1"/>
</dbReference>
<dbReference type="InterPro" id="IPR004358">
    <property type="entry name" value="Sig_transdc_His_kin-like_C"/>
</dbReference>
<evidence type="ECO:0000256" key="2">
    <source>
        <dbReference type="ARBA" id="ARBA00012438"/>
    </source>
</evidence>
<dbReference type="EMBL" id="CAEZYK010000005">
    <property type="protein sequence ID" value="CAB4714246.1"/>
    <property type="molecule type" value="Genomic_DNA"/>
</dbReference>
<dbReference type="InterPro" id="IPR003661">
    <property type="entry name" value="HisK_dim/P_dom"/>
</dbReference>
<dbReference type="InterPro" id="IPR036097">
    <property type="entry name" value="HisK_dim/P_sf"/>
</dbReference>
<dbReference type="FunFam" id="1.10.287.130:FF:000001">
    <property type="entry name" value="Two-component sensor histidine kinase"/>
    <property type="match status" value="1"/>
</dbReference>
<dbReference type="SMART" id="SM00388">
    <property type="entry name" value="HisKA"/>
    <property type="match status" value="1"/>
</dbReference>
<dbReference type="SMART" id="SM00387">
    <property type="entry name" value="HATPase_c"/>
    <property type="match status" value="1"/>
</dbReference>
<proteinExistence type="predicted"/>
<evidence type="ECO:0000259" key="9">
    <source>
        <dbReference type="PROSITE" id="PS50109"/>
    </source>
</evidence>
<dbReference type="SUPFAM" id="SSF47384">
    <property type="entry name" value="Homodimeric domain of signal transducing histidine kinase"/>
    <property type="match status" value="1"/>
</dbReference>
<dbReference type="PRINTS" id="PR00344">
    <property type="entry name" value="BCTRLSENSOR"/>
</dbReference>
<feature type="domain" description="Histidine kinase" evidence="9">
    <location>
        <begin position="143"/>
        <end position="361"/>
    </location>
</feature>
<dbReference type="Pfam" id="PF02518">
    <property type="entry name" value="HATPase_c"/>
    <property type="match status" value="1"/>
</dbReference>
<dbReference type="InterPro" id="IPR050351">
    <property type="entry name" value="BphY/WalK/GraS-like"/>
</dbReference>
<dbReference type="AlphaFoldDB" id="A0A6J6QTV4"/>
<comment type="catalytic activity">
    <reaction evidence="1">
        <text>ATP + protein L-histidine = ADP + protein N-phospho-L-histidine.</text>
        <dbReference type="EC" id="2.7.13.3"/>
    </reaction>
</comment>
<dbReference type="InterPro" id="IPR036890">
    <property type="entry name" value="HATPase_C_sf"/>
</dbReference>
<evidence type="ECO:0000256" key="7">
    <source>
        <dbReference type="ARBA" id="ARBA00023136"/>
    </source>
</evidence>
<evidence type="ECO:0000256" key="5">
    <source>
        <dbReference type="ARBA" id="ARBA00022777"/>
    </source>
</evidence>
<dbReference type="InterPro" id="IPR005467">
    <property type="entry name" value="His_kinase_dom"/>
</dbReference>
<keyword evidence="3" id="KW-0597">Phosphoprotein</keyword>
<dbReference type="GO" id="GO:0005886">
    <property type="term" value="C:plasma membrane"/>
    <property type="evidence" value="ECO:0007669"/>
    <property type="project" value="TreeGrafter"/>
</dbReference>